<evidence type="ECO:0000313" key="3">
    <source>
        <dbReference type="Proteomes" id="UP001154420"/>
    </source>
</evidence>
<keyword evidence="2" id="KW-0946">Virion</keyword>
<name>A0A9X5BEA4_9FIRM</name>
<protein>
    <submittedName>
        <fullName evidence="2">Spore coat protein CotH</fullName>
    </submittedName>
</protein>
<comment type="caution">
    <text evidence="2">The sequence shown here is derived from an EMBL/GenBank/DDBJ whole genome shotgun (WGS) entry which is preliminary data.</text>
</comment>
<dbReference type="InterPro" id="IPR014867">
    <property type="entry name" value="Spore_coat_CotH_CotH2/3/7"/>
</dbReference>
<reference evidence="2" key="1">
    <citation type="submission" date="2018-09" db="EMBL/GenBank/DDBJ databases">
        <title>Murine metabolic-syndrome-specific gut microbial biobank.</title>
        <authorList>
            <person name="Liu C."/>
        </authorList>
    </citation>
    <scope>NUCLEOTIDE SEQUENCE</scope>
    <source>
        <strain evidence="2">D42-62</strain>
    </source>
</reference>
<sequence>MSTHKHIDKICCIAMVLALLLTVFFVNAGKLGVQSVMAEAGYALKLFDTSKVHTIDIVMDDWEGFLDTCENEEYTACAVVIDNEAYKNVGIRAKGNTSLRSVASYGNDRYSFKLEFDCYESGKTYHGLDKISLNNIIQDNTYIKDYLTYQMMRDAGVAAPLCSYVYITVNGEEWGLYLAVEGVEESFLARNYGNDYGELYKPDSMDMGGGRGNGGKFDMEKQRELLEEEIGFPEGMERRADLPIPENQQDSEGDFGDRDRDREFLEDREFPQDREFQERSEGGFAPKRDSGEGQMPQMPENAPLEERGPEGGNRGGMGMGLGSEDVALIYSDDSYDSYQNIFDNAKTEISDTDKDRLITSLKKLSQGEEIESVVDVDAVIKYFVVHNFVCNFDSYTGSLIHNYYLYEKDGKLSMIPWDYNLAFGGFQNHADAESMVNYPIDSPVSGDSIESRPMIAWIFNEEEYMEMYHQYFAEWIDSYFTSGRFEEMIGEVKELIAPYVEKDPTKFCSYEEFEAGCDALKEFCLLRAESVSGQLTGVIPATSQGQAEDRDSLVDAFGLSLEAMGTMEHGGMGGGR</sequence>
<gene>
    <name evidence="2" type="ORF">D5281_07615</name>
</gene>
<accession>A0A9X5BEA4</accession>
<keyword evidence="2" id="KW-0167">Capsid protein</keyword>
<dbReference type="EMBL" id="QZDT01000008">
    <property type="protein sequence ID" value="NBJ92464.1"/>
    <property type="molecule type" value="Genomic_DNA"/>
</dbReference>
<dbReference type="PANTHER" id="PTHR40050">
    <property type="entry name" value="INNER SPORE COAT PROTEIN H"/>
    <property type="match status" value="1"/>
</dbReference>
<feature type="compositionally biased region" description="Basic and acidic residues" evidence="1">
    <location>
        <begin position="255"/>
        <end position="291"/>
    </location>
</feature>
<dbReference type="RefSeq" id="WP_160559551.1">
    <property type="nucleotide sequence ID" value="NZ_QZDT01000008.1"/>
</dbReference>
<keyword evidence="3" id="KW-1185">Reference proteome</keyword>
<dbReference type="Pfam" id="PF08757">
    <property type="entry name" value="CotH"/>
    <property type="match status" value="2"/>
</dbReference>
<dbReference type="AlphaFoldDB" id="A0A9X5BEA4"/>
<dbReference type="Proteomes" id="UP001154420">
    <property type="component" value="Unassembled WGS sequence"/>
</dbReference>
<proteinExistence type="predicted"/>
<organism evidence="2 3">
    <name type="scientific">Parablautia muri</name>
    <dbReference type="NCBI Taxonomy" id="2320879"/>
    <lineage>
        <taxon>Bacteria</taxon>
        <taxon>Bacillati</taxon>
        <taxon>Bacillota</taxon>
        <taxon>Clostridia</taxon>
        <taxon>Lachnospirales</taxon>
        <taxon>Lachnospiraceae</taxon>
        <taxon>Parablautia</taxon>
    </lineage>
</organism>
<evidence type="ECO:0000256" key="1">
    <source>
        <dbReference type="SAM" id="MobiDB-lite"/>
    </source>
</evidence>
<dbReference type="OrthoDB" id="3235126at2"/>
<evidence type="ECO:0000313" key="2">
    <source>
        <dbReference type="EMBL" id="NBJ92464.1"/>
    </source>
</evidence>
<feature type="region of interest" description="Disordered" evidence="1">
    <location>
        <begin position="230"/>
        <end position="316"/>
    </location>
</feature>
<dbReference type="PANTHER" id="PTHR40050:SF1">
    <property type="entry name" value="INNER SPORE COAT PROTEIN H"/>
    <property type="match status" value="1"/>
</dbReference>